<proteinExistence type="predicted"/>
<name>A0ABT1H625_9NOCA</name>
<feature type="region of interest" description="Disordered" evidence="1">
    <location>
        <begin position="115"/>
        <end position="193"/>
    </location>
</feature>
<sequence>MPTIRDLIREALAAGKSVRDLEADSGYQVKFQTFQELSNSAPKQFPKKLETIDGMARALHATESAIVLAYASGLGIPVTSRSDFALRLPAGVDDLDEPMKKALISVVRAALTTGEADAVDPTTPQGAQGEADEGQKTKRSPFIAPRIAEPAAADDTQSDYDLAQRRQAGKSRGQRLREQQDADAESPGGPGSE</sequence>
<comment type="caution">
    <text evidence="2">The sequence shown here is derived from an EMBL/GenBank/DDBJ whole genome shotgun (WGS) entry which is preliminary data.</text>
</comment>
<accession>A0ABT1H625</accession>
<protein>
    <recommendedName>
        <fullName evidence="4">Immunity repressor</fullName>
    </recommendedName>
</protein>
<reference evidence="2 3" key="1">
    <citation type="submission" date="2022-06" db="EMBL/GenBank/DDBJ databases">
        <title>Genomic Encyclopedia of Archaeal and Bacterial Type Strains, Phase II (KMG-II): from individual species to whole genera.</title>
        <authorList>
            <person name="Goeker M."/>
        </authorList>
    </citation>
    <scope>NUCLEOTIDE SEQUENCE [LARGE SCALE GENOMIC DNA]</scope>
    <source>
        <strain evidence="2 3">DSM 45037</strain>
    </source>
</reference>
<dbReference type="RefSeq" id="WP_253656251.1">
    <property type="nucleotide sequence ID" value="NZ_BAAAOE010000002.1"/>
</dbReference>
<evidence type="ECO:0000256" key="1">
    <source>
        <dbReference type="SAM" id="MobiDB-lite"/>
    </source>
</evidence>
<evidence type="ECO:0008006" key="4">
    <source>
        <dbReference type="Google" id="ProtNLM"/>
    </source>
</evidence>
<dbReference type="Proteomes" id="UP001205740">
    <property type="component" value="Unassembled WGS sequence"/>
</dbReference>
<organism evidence="2 3">
    <name type="scientific">Williamsia serinedens</name>
    <dbReference type="NCBI Taxonomy" id="391736"/>
    <lineage>
        <taxon>Bacteria</taxon>
        <taxon>Bacillati</taxon>
        <taxon>Actinomycetota</taxon>
        <taxon>Actinomycetes</taxon>
        <taxon>Mycobacteriales</taxon>
        <taxon>Nocardiaceae</taxon>
        <taxon>Williamsia</taxon>
    </lineage>
</organism>
<evidence type="ECO:0000313" key="2">
    <source>
        <dbReference type="EMBL" id="MCP2162692.1"/>
    </source>
</evidence>
<dbReference type="EMBL" id="JAMTCG010000007">
    <property type="protein sequence ID" value="MCP2162692.1"/>
    <property type="molecule type" value="Genomic_DNA"/>
</dbReference>
<keyword evidence="3" id="KW-1185">Reference proteome</keyword>
<evidence type="ECO:0000313" key="3">
    <source>
        <dbReference type="Proteomes" id="UP001205740"/>
    </source>
</evidence>
<gene>
    <name evidence="2" type="ORF">LX12_003900</name>
</gene>